<protein>
    <recommendedName>
        <fullName evidence="8">Pseudouridine synthase</fullName>
        <ecNumber evidence="8">5.4.99.-</ecNumber>
    </recommendedName>
</protein>
<dbReference type="InterPro" id="IPR036986">
    <property type="entry name" value="S4_RNA-bd_sf"/>
</dbReference>
<dbReference type="InterPro" id="IPR006224">
    <property type="entry name" value="PsdUridine_synth_RluA-like_CS"/>
</dbReference>
<dbReference type="InterPro" id="IPR050188">
    <property type="entry name" value="RluA_PseudoU_synthase"/>
</dbReference>
<dbReference type="SUPFAM" id="SSF55174">
    <property type="entry name" value="Alpha-L RNA-binding motif"/>
    <property type="match status" value="1"/>
</dbReference>
<evidence type="ECO:0000256" key="7">
    <source>
        <dbReference type="PROSITE-ProRule" id="PRU00182"/>
    </source>
</evidence>
<dbReference type="InterPro" id="IPR002942">
    <property type="entry name" value="S4_RNA-bd"/>
</dbReference>
<dbReference type="NCBIfam" id="TIGR00005">
    <property type="entry name" value="rluA_subfam"/>
    <property type="match status" value="1"/>
</dbReference>
<reference evidence="10" key="1">
    <citation type="submission" date="2023-07" db="EMBL/GenBank/DDBJ databases">
        <title>Genome content predicts the carbon catabolic preferences of heterotrophic bacteria.</title>
        <authorList>
            <person name="Gralka M."/>
        </authorList>
    </citation>
    <scope>NUCLEOTIDE SEQUENCE</scope>
    <source>
        <strain evidence="10">4G09</strain>
    </source>
</reference>
<dbReference type="PROSITE" id="PS50889">
    <property type="entry name" value="S4"/>
    <property type="match status" value="1"/>
</dbReference>
<dbReference type="Gene3D" id="3.10.290.10">
    <property type="entry name" value="RNA-binding S4 domain"/>
    <property type="match status" value="1"/>
</dbReference>
<dbReference type="InterPro" id="IPR020103">
    <property type="entry name" value="PsdUridine_synth_cat_dom_sf"/>
</dbReference>
<evidence type="ECO:0000256" key="1">
    <source>
        <dbReference type="ARBA" id="ARBA00000381"/>
    </source>
</evidence>
<evidence type="ECO:0000256" key="2">
    <source>
        <dbReference type="ARBA" id="ARBA00002876"/>
    </source>
</evidence>
<evidence type="ECO:0000259" key="9">
    <source>
        <dbReference type="SMART" id="SM00363"/>
    </source>
</evidence>
<dbReference type="InterPro" id="IPR006145">
    <property type="entry name" value="PsdUridine_synth_RsuA/RluA"/>
</dbReference>
<dbReference type="Gene3D" id="3.30.2350.10">
    <property type="entry name" value="Pseudouridine synthase"/>
    <property type="match status" value="1"/>
</dbReference>
<evidence type="ECO:0000313" key="10">
    <source>
        <dbReference type="EMBL" id="MDP2564019.1"/>
    </source>
</evidence>
<feature type="domain" description="RNA-binding S4" evidence="9">
    <location>
        <begin position="21"/>
        <end position="86"/>
    </location>
</feature>
<dbReference type="GO" id="GO:0160141">
    <property type="term" value="F:23S rRNA pseudouridine(955/2504/2580) synthase activity"/>
    <property type="evidence" value="ECO:0007669"/>
    <property type="project" value="UniProtKB-EC"/>
</dbReference>
<keyword evidence="4" id="KW-0698">rRNA processing</keyword>
<evidence type="ECO:0000256" key="3">
    <source>
        <dbReference type="ARBA" id="ARBA00010876"/>
    </source>
</evidence>
<dbReference type="SMART" id="SM00363">
    <property type="entry name" value="S4"/>
    <property type="match status" value="1"/>
</dbReference>
<evidence type="ECO:0000256" key="8">
    <source>
        <dbReference type="RuleBase" id="RU362028"/>
    </source>
</evidence>
<dbReference type="RefSeq" id="WP_006792311.1">
    <property type="nucleotide sequence ID" value="NZ_AHCB03000005.1"/>
</dbReference>
<evidence type="ECO:0000256" key="4">
    <source>
        <dbReference type="ARBA" id="ARBA00022552"/>
    </source>
</evidence>
<dbReference type="EC" id="5.4.99.-" evidence="8"/>
<dbReference type="SUPFAM" id="SSF55120">
    <property type="entry name" value="Pseudouridine synthase"/>
    <property type="match status" value="1"/>
</dbReference>
<comment type="caution">
    <text evidence="10">The sequence shown here is derived from an EMBL/GenBank/DDBJ whole genome shotgun (WGS) entry which is preliminary data.</text>
</comment>
<dbReference type="CDD" id="cd00165">
    <property type="entry name" value="S4"/>
    <property type="match status" value="1"/>
</dbReference>
<comment type="function">
    <text evidence="2">Responsible for synthesis of pseudouridine from uracil at positions 955, 2504 and 2580 in 23S ribosomal RNA.</text>
</comment>
<evidence type="ECO:0000256" key="6">
    <source>
        <dbReference type="ARBA" id="ARBA00023235"/>
    </source>
</evidence>
<comment type="similarity">
    <text evidence="3 8">Belongs to the pseudouridine synthase RluA family.</text>
</comment>
<gene>
    <name evidence="10" type="primary">rluC</name>
    <name evidence="10" type="ORF">Q8W34_05205</name>
</gene>
<dbReference type="Pfam" id="PF00849">
    <property type="entry name" value="PseudoU_synth_2"/>
    <property type="match status" value="1"/>
</dbReference>
<dbReference type="InterPro" id="IPR006225">
    <property type="entry name" value="PsdUridine_synth_RluC/D"/>
</dbReference>
<proteinExistence type="inferred from homology"/>
<dbReference type="NCBIfam" id="NF008249">
    <property type="entry name" value="PRK11025.1"/>
    <property type="match status" value="1"/>
</dbReference>
<keyword evidence="5 7" id="KW-0694">RNA-binding</keyword>
<dbReference type="EMBL" id="JAUYVT010000003">
    <property type="protein sequence ID" value="MDP2564019.1"/>
    <property type="molecule type" value="Genomic_DNA"/>
</dbReference>
<keyword evidence="11" id="KW-1185">Reference proteome</keyword>
<dbReference type="CDD" id="cd02869">
    <property type="entry name" value="PseudoU_synth_RluA_like"/>
    <property type="match status" value="1"/>
</dbReference>
<dbReference type="Proteomes" id="UP001177212">
    <property type="component" value="Unassembled WGS sequence"/>
</dbReference>
<comment type="catalytic activity">
    <reaction evidence="1">
        <text>uridine(955/2504/2580) in 23S rRNA = pseudouridine(955/2504/2580) in 23S rRNA</text>
        <dbReference type="Rhea" id="RHEA:42528"/>
        <dbReference type="Rhea" id="RHEA-COMP:10099"/>
        <dbReference type="Rhea" id="RHEA-COMP:10100"/>
        <dbReference type="ChEBI" id="CHEBI:65314"/>
        <dbReference type="ChEBI" id="CHEBI:65315"/>
        <dbReference type="EC" id="5.4.99.24"/>
    </reaction>
</comment>
<keyword evidence="6 8" id="KW-0413">Isomerase</keyword>
<sequence>MSEKTGLQVSFVTINEDHLGQRIDNFLITHLKGVPKSAIYKILRKGEVRVNKKRIKPVYKLQLDDIIRIPPIKVAEREEFVPSKLDKVTRLEDDILFEDKYLIVINKPSGMAVHGGSGLSYGLIEALRVLRPEERNLELVHRLDRDTSGCLLISKRRSVLTSLHEQLREKTMEKNYWALVDGQWDGKTKNVTEGLRKNTLKSGERVVRVDNVEGKPSHTRFKVLERFNECSLVQASPVTGRTHQIRVHTQCKGHPIACDDKYGDQAFDAGMRKVGLNRLFLHAHDLSFYHPKNETTMRVEAPLDKALSNCLLKLRAAKES</sequence>
<dbReference type="PANTHER" id="PTHR21600:SF92">
    <property type="entry name" value="RIBOSOMAL LARGE SUBUNIT PSEUDOURIDINE SYNTHASE C"/>
    <property type="match status" value="1"/>
</dbReference>
<dbReference type="PANTHER" id="PTHR21600">
    <property type="entry name" value="MITOCHONDRIAL RNA PSEUDOURIDINE SYNTHASE"/>
    <property type="match status" value="1"/>
</dbReference>
<organism evidence="10 11">
    <name type="scientific">Pseudoalteromonas marina</name>
    <dbReference type="NCBI Taxonomy" id="267375"/>
    <lineage>
        <taxon>Bacteria</taxon>
        <taxon>Pseudomonadati</taxon>
        <taxon>Pseudomonadota</taxon>
        <taxon>Gammaproteobacteria</taxon>
        <taxon>Alteromonadales</taxon>
        <taxon>Pseudoalteromonadaceae</taxon>
        <taxon>Pseudoalteromonas</taxon>
    </lineage>
</organism>
<dbReference type="PROSITE" id="PS01129">
    <property type="entry name" value="PSI_RLU"/>
    <property type="match status" value="1"/>
</dbReference>
<name>A0ABT9FB55_9GAMM</name>
<evidence type="ECO:0000313" key="11">
    <source>
        <dbReference type="Proteomes" id="UP001177212"/>
    </source>
</evidence>
<comment type="catalytic activity">
    <reaction evidence="8">
        <text>a uridine in RNA = a pseudouridine in RNA</text>
        <dbReference type="Rhea" id="RHEA:48348"/>
        <dbReference type="Rhea" id="RHEA-COMP:12068"/>
        <dbReference type="Rhea" id="RHEA-COMP:12069"/>
        <dbReference type="ChEBI" id="CHEBI:65314"/>
        <dbReference type="ChEBI" id="CHEBI:65315"/>
    </reaction>
</comment>
<accession>A0ABT9FB55</accession>
<evidence type="ECO:0000256" key="5">
    <source>
        <dbReference type="ARBA" id="ARBA00022884"/>
    </source>
</evidence>
<dbReference type="Pfam" id="PF01479">
    <property type="entry name" value="S4"/>
    <property type="match status" value="1"/>
</dbReference>